<evidence type="ECO:0008006" key="9">
    <source>
        <dbReference type="Google" id="ProtNLM"/>
    </source>
</evidence>
<evidence type="ECO:0000313" key="7">
    <source>
        <dbReference type="EMBL" id="KAF2729567.1"/>
    </source>
</evidence>
<dbReference type="PROSITE" id="PS51152">
    <property type="entry name" value="NFYA_HAP2_2"/>
    <property type="match status" value="1"/>
</dbReference>
<feature type="region of interest" description="Disordered" evidence="6">
    <location>
        <begin position="730"/>
        <end position="759"/>
    </location>
</feature>
<feature type="compositionally biased region" description="Polar residues" evidence="6">
    <location>
        <begin position="732"/>
        <end position="742"/>
    </location>
</feature>
<feature type="compositionally biased region" description="Polar residues" evidence="6">
    <location>
        <begin position="1009"/>
        <end position="1024"/>
    </location>
</feature>
<dbReference type="Gene3D" id="6.10.250.2430">
    <property type="match status" value="1"/>
</dbReference>
<dbReference type="Pfam" id="PF02045">
    <property type="entry name" value="CBFB_NFYA"/>
    <property type="match status" value="1"/>
</dbReference>
<feature type="region of interest" description="Disordered" evidence="6">
    <location>
        <begin position="892"/>
        <end position="923"/>
    </location>
</feature>
<evidence type="ECO:0000256" key="3">
    <source>
        <dbReference type="ARBA" id="ARBA00023125"/>
    </source>
</evidence>
<proteinExistence type="predicted"/>
<protein>
    <recommendedName>
        <fullName evidence="9">Fungal N-terminal domain-containing protein</fullName>
    </recommendedName>
</protein>
<dbReference type="PANTHER" id="PTHR36167:SF4">
    <property type="entry name" value="FUNGAL N-TERMINAL DOMAIN-CONTAINING PROTEIN"/>
    <property type="match status" value="1"/>
</dbReference>
<gene>
    <name evidence="7" type="ORF">EJ04DRAFT_580520</name>
</gene>
<feature type="region of interest" description="Disordered" evidence="6">
    <location>
        <begin position="784"/>
        <end position="815"/>
    </location>
</feature>
<keyword evidence="5" id="KW-0539">Nucleus</keyword>
<dbReference type="Proteomes" id="UP000799444">
    <property type="component" value="Unassembled WGS sequence"/>
</dbReference>
<feature type="region of interest" description="Disordered" evidence="6">
    <location>
        <begin position="607"/>
        <end position="646"/>
    </location>
</feature>
<sequence>MAELLGIAASIIQIAGAGTKLSTTLYNFVGSAVRAEHEVADLAHDVDLTLSALSSVGRVFESEDARCIVSKRAILDANNLIKRCESVFGEIQEVLDKRRKTDKDGKKTLSTFGKLSWPMKEQRIELLRRRLESLKNSLSLLLHVLQLASSQAKGLNVQQVDLIEERKKIRQFHQAQQDSLERLRALEERLCKVNLDDDATLQGSVAPSRVPTIDAIDSSSQTASLKGDVELTDDSETYDSDDTIAGKDGETVSVHEVAKCTHHVQRLLSRLTALQRTLEGAQSSSRLSRNRITKMYRRFCSKMESELFQQPQTRVDSLPLPEFMSPTQAAAMATAAAAGPADPPSKHAVERSEKDIIPLGSISFGINDKTDDFLIGSGDALENFDFDAFLPSEEQSYSPAALNLSTPAQASASSIPQHIEVTEQQKALRDYQMSLMVLNCRDRKGRKRMYRDPNHQVDPDLPSPPKSPIAQRCLAPPSEGLTVATMDTAMSRSNYRPDNPVVTVDGFEGRRDGHIHDKPPTGLVSPVLPSQYINHESPRRQHSEEEPPLFVNPKQFDRILKRRLARPNLRELKHETQEENEMIPANAVRMPRPHGSWVQLNSLATVASPQHDPHGRPTYGQSTQPIPKEDQINGPIERSFESNSSPQTIQIGFEGGMIRQVPASYRRHSSRPRFPAGLDLPLETRTRDTTTTNGPRRRFPCTVPNCDRVGPKAFTWRTLLTEHLRNIHKMDTNTGATSSAHLTKSPRGLSPRHSPVPPTPKGYLSPAIHYQFVNSTNARYAPEPAARLTGWEEDDEDGEYEEDTEEETKTPNASASYAIEPAAPFTLDSYTADSNIHRRPKPPMSQAPIIPLLSYIRDAPGKSDFGDSEDYASPVNHDYVYPPVGLVSDSAYYLPEPTPPPPPPVLRPPPRSPRNLDPPHIPPPRYLPQDFQPMLPSYTSQMDECSEVLFEGHTDPSPHDATGRLASAVPRSDRTPYHMPDMQHTYTSQLAAEFYLSDSSHLEEYFPRTATSHTAKSSKVSFEGQTGPPPRDATGSYPTKGVHIPHGPANLFDGLMAGSSSPVKLRELRGSPHEFAGMMSDSSPPAKRRKTEKKWAKRTGFSFNATLDGMERLDEEQWGDRDIVDVLLEQWTVPIEIGVTA</sequence>
<comment type="subcellular location">
    <subcellularLocation>
        <location evidence="1">Nucleus</location>
    </subcellularLocation>
</comment>
<evidence type="ECO:0000256" key="2">
    <source>
        <dbReference type="ARBA" id="ARBA00023015"/>
    </source>
</evidence>
<keyword evidence="8" id="KW-1185">Reference proteome</keyword>
<dbReference type="Gene3D" id="3.30.160.60">
    <property type="entry name" value="Classic Zinc Finger"/>
    <property type="match status" value="1"/>
</dbReference>
<keyword evidence="3" id="KW-0238">DNA-binding</keyword>
<evidence type="ECO:0000256" key="1">
    <source>
        <dbReference type="ARBA" id="ARBA00004123"/>
    </source>
</evidence>
<dbReference type="GO" id="GO:0005634">
    <property type="term" value="C:nucleus"/>
    <property type="evidence" value="ECO:0007669"/>
    <property type="project" value="UniProtKB-SubCell"/>
</dbReference>
<keyword evidence="2" id="KW-0805">Transcription regulation</keyword>
<feature type="compositionally biased region" description="Acidic residues" evidence="6">
    <location>
        <begin position="791"/>
        <end position="806"/>
    </location>
</feature>
<evidence type="ECO:0000256" key="6">
    <source>
        <dbReference type="SAM" id="MobiDB-lite"/>
    </source>
</evidence>
<dbReference type="OrthoDB" id="5431013at2759"/>
<evidence type="ECO:0000313" key="8">
    <source>
        <dbReference type="Proteomes" id="UP000799444"/>
    </source>
</evidence>
<reference evidence="7" key="1">
    <citation type="journal article" date="2020" name="Stud. Mycol.">
        <title>101 Dothideomycetes genomes: a test case for predicting lifestyles and emergence of pathogens.</title>
        <authorList>
            <person name="Haridas S."/>
            <person name="Albert R."/>
            <person name="Binder M."/>
            <person name="Bloem J."/>
            <person name="Labutti K."/>
            <person name="Salamov A."/>
            <person name="Andreopoulos B."/>
            <person name="Baker S."/>
            <person name="Barry K."/>
            <person name="Bills G."/>
            <person name="Bluhm B."/>
            <person name="Cannon C."/>
            <person name="Castanera R."/>
            <person name="Culley D."/>
            <person name="Daum C."/>
            <person name="Ezra D."/>
            <person name="Gonzalez J."/>
            <person name="Henrissat B."/>
            <person name="Kuo A."/>
            <person name="Liang C."/>
            <person name="Lipzen A."/>
            <person name="Lutzoni F."/>
            <person name="Magnuson J."/>
            <person name="Mondo S."/>
            <person name="Nolan M."/>
            <person name="Ohm R."/>
            <person name="Pangilinan J."/>
            <person name="Park H.-J."/>
            <person name="Ramirez L."/>
            <person name="Alfaro M."/>
            <person name="Sun H."/>
            <person name="Tritt A."/>
            <person name="Yoshinaga Y."/>
            <person name="Zwiers L.-H."/>
            <person name="Turgeon B."/>
            <person name="Goodwin S."/>
            <person name="Spatafora J."/>
            <person name="Crous P."/>
            <person name="Grigoriev I."/>
        </authorList>
    </citation>
    <scope>NUCLEOTIDE SEQUENCE</scope>
    <source>
        <strain evidence="7">CBS 125425</strain>
    </source>
</reference>
<accession>A0A9P4UV40</accession>
<organism evidence="7 8">
    <name type="scientific">Polyplosphaeria fusca</name>
    <dbReference type="NCBI Taxonomy" id="682080"/>
    <lineage>
        <taxon>Eukaryota</taxon>
        <taxon>Fungi</taxon>
        <taxon>Dikarya</taxon>
        <taxon>Ascomycota</taxon>
        <taxon>Pezizomycotina</taxon>
        <taxon>Dothideomycetes</taxon>
        <taxon>Pleosporomycetidae</taxon>
        <taxon>Pleosporales</taxon>
        <taxon>Tetraplosphaeriaceae</taxon>
        <taxon>Polyplosphaeria</taxon>
    </lineage>
</organism>
<comment type="caution">
    <text evidence="7">The sequence shown here is derived from an EMBL/GenBank/DDBJ whole genome shotgun (WGS) entry which is preliminary data.</text>
</comment>
<dbReference type="PANTHER" id="PTHR36167">
    <property type="entry name" value="C2H2 FINGER DOMAIN TRANSCRIPTION FACTOR (EUROFUNG)-RELATED"/>
    <property type="match status" value="1"/>
</dbReference>
<evidence type="ECO:0000256" key="4">
    <source>
        <dbReference type="ARBA" id="ARBA00023163"/>
    </source>
</evidence>
<dbReference type="GO" id="GO:0003677">
    <property type="term" value="F:DNA binding"/>
    <property type="evidence" value="ECO:0007669"/>
    <property type="project" value="UniProtKB-KW"/>
</dbReference>
<feature type="region of interest" description="Disordered" evidence="6">
    <location>
        <begin position="1074"/>
        <end position="1095"/>
    </location>
</feature>
<dbReference type="GO" id="GO:0003700">
    <property type="term" value="F:DNA-binding transcription factor activity"/>
    <property type="evidence" value="ECO:0007669"/>
    <property type="project" value="InterPro"/>
</dbReference>
<keyword evidence="4" id="KW-0804">Transcription</keyword>
<feature type="compositionally biased region" description="Basic residues" evidence="6">
    <location>
        <begin position="1086"/>
        <end position="1095"/>
    </location>
</feature>
<feature type="compositionally biased region" description="Pro residues" evidence="6">
    <location>
        <begin position="896"/>
        <end position="912"/>
    </location>
</feature>
<dbReference type="InterPro" id="IPR039327">
    <property type="entry name" value="CON7-like"/>
</dbReference>
<dbReference type="EMBL" id="ML996241">
    <property type="protein sequence ID" value="KAF2729567.1"/>
    <property type="molecule type" value="Genomic_DNA"/>
</dbReference>
<feature type="region of interest" description="Disordered" evidence="6">
    <location>
        <begin position="1009"/>
        <end position="1045"/>
    </location>
</feature>
<dbReference type="AlphaFoldDB" id="A0A9P4UV40"/>
<evidence type="ECO:0000256" key="5">
    <source>
        <dbReference type="ARBA" id="ARBA00023242"/>
    </source>
</evidence>
<name>A0A9P4UV40_9PLEO</name>
<dbReference type="InterPro" id="IPR001289">
    <property type="entry name" value="NFYA"/>
</dbReference>